<evidence type="ECO:0008006" key="3">
    <source>
        <dbReference type="Google" id="ProtNLM"/>
    </source>
</evidence>
<accession>A0A227J9N0</accession>
<dbReference type="Proteomes" id="UP000214596">
    <property type="component" value="Unassembled WGS sequence"/>
</dbReference>
<sequence>TVIASGSATVQSGGAWTSNAMDISGEPNGTYTVVVAGTNASNVEATETSTFMLSQALPTLSDATFNPTHQAEGQSVTVRLEFDKELQAVSAALGGSALALTQTADASVWTGDAVVPVTSELTVGLVVKDYQDLSGNTGAEDSTYSMPITPTITIGTISDVSGNTTVTINGTTTRFEAGEIIALKAVDTDSLVVLGSATVLVDGTWTVDLDLSTLKDGVITVYANGANSLFATADEVNTTFNYSSTTALVVPSYWERYSAELPSQKAA</sequence>
<gene>
    <name evidence="1" type="ORF">CA163_15935</name>
</gene>
<reference evidence="1 2" key="1">
    <citation type="journal article" date="2017" name="Appl. Environ. Microbiol.">
        <title>Parallel evolution of two clades of a major Atlantic endemic Vibrio parahaemolyticus pathogen lineage by independent acquisition of related pathogenicity islands.</title>
        <authorList>
            <person name="Xu F."/>
            <person name="Gonzalez-Escalona N."/>
            <person name="Drees K.P."/>
            <person name="Sebra R.P."/>
            <person name="Cooper V.S."/>
            <person name="Jones S.H."/>
            <person name="Whistler C.A."/>
        </authorList>
    </citation>
    <scope>NUCLEOTIDE SEQUENCE [LARGE SCALE GENOMIC DNA]</scope>
    <source>
        <strain evidence="1 2">MAVP-3</strain>
    </source>
</reference>
<dbReference type="RefSeq" id="WP_265570843.1">
    <property type="nucleotide sequence ID" value="NZ_MBTJ01000056.1"/>
</dbReference>
<evidence type="ECO:0000313" key="1">
    <source>
        <dbReference type="EMBL" id="OXE31810.1"/>
    </source>
</evidence>
<feature type="non-terminal residue" evidence="1">
    <location>
        <position position="1"/>
    </location>
</feature>
<comment type="caution">
    <text evidence="1">The sequence shown here is derived from an EMBL/GenBank/DDBJ whole genome shotgun (WGS) entry which is preliminary data.</text>
</comment>
<evidence type="ECO:0000313" key="2">
    <source>
        <dbReference type="Proteomes" id="UP000214596"/>
    </source>
</evidence>
<name>A0A227J9N0_VIBPH</name>
<dbReference type="AlphaFoldDB" id="A0A227J9N0"/>
<proteinExistence type="predicted"/>
<dbReference type="EMBL" id="NIXT01000972">
    <property type="protein sequence ID" value="OXE31810.1"/>
    <property type="molecule type" value="Genomic_DNA"/>
</dbReference>
<organism evidence="1 2">
    <name type="scientific">Vibrio parahaemolyticus</name>
    <dbReference type="NCBI Taxonomy" id="670"/>
    <lineage>
        <taxon>Bacteria</taxon>
        <taxon>Pseudomonadati</taxon>
        <taxon>Pseudomonadota</taxon>
        <taxon>Gammaproteobacteria</taxon>
        <taxon>Vibrionales</taxon>
        <taxon>Vibrionaceae</taxon>
        <taxon>Vibrio</taxon>
    </lineage>
</organism>
<protein>
    <recommendedName>
        <fullName evidence="3">Bacterial Ig-like domain-containing protein</fullName>
    </recommendedName>
</protein>